<feature type="compositionally biased region" description="Gly residues" evidence="10">
    <location>
        <begin position="343"/>
        <end position="359"/>
    </location>
</feature>
<evidence type="ECO:0000256" key="8">
    <source>
        <dbReference type="ARBA" id="ARBA00023136"/>
    </source>
</evidence>
<dbReference type="InterPro" id="IPR017871">
    <property type="entry name" value="ABC_transporter-like_CS"/>
</dbReference>
<feature type="transmembrane region" description="Helical" evidence="11">
    <location>
        <begin position="70"/>
        <end position="92"/>
    </location>
</feature>
<evidence type="ECO:0000256" key="3">
    <source>
        <dbReference type="ARBA" id="ARBA00022475"/>
    </source>
</evidence>
<feature type="transmembrane region" description="Helical" evidence="11">
    <location>
        <begin position="30"/>
        <end position="50"/>
    </location>
</feature>
<evidence type="ECO:0000256" key="9">
    <source>
        <dbReference type="ARBA" id="ARBA00061644"/>
    </source>
</evidence>
<dbReference type="GO" id="GO:0016887">
    <property type="term" value="F:ATP hydrolysis activity"/>
    <property type="evidence" value="ECO:0007669"/>
    <property type="project" value="InterPro"/>
</dbReference>
<dbReference type="CDD" id="cd18551">
    <property type="entry name" value="ABC_6TM_LmrA_like"/>
    <property type="match status" value="1"/>
</dbReference>
<dbReference type="FunFam" id="3.40.50.300:FF:000299">
    <property type="entry name" value="ABC transporter ATP-binding protein/permease"/>
    <property type="match status" value="1"/>
</dbReference>
<organism evidence="14 15">
    <name type="scientific">Nocardiopsis aegyptia</name>
    <dbReference type="NCBI Taxonomy" id="220378"/>
    <lineage>
        <taxon>Bacteria</taxon>
        <taxon>Bacillati</taxon>
        <taxon>Actinomycetota</taxon>
        <taxon>Actinomycetes</taxon>
        <taxon>Streptosporangiales</taxon>
        <taxon>Nocardiopsidaceae</taxon>
        <taxon>Nocardiopsis</taxon>
    </lineage>
</organism>
<evidence type="ECO:0000256" key="4">
    <source>
        <dbReference type="ARBA" id="ARBA00022692"/>
    </source>
</evidence>
<dbReference type="PROSITE" id="PS50929">
    <property type="entry name" value="ABC_TM1F"/>
    <property type="match status" value="1"/>
</dbReference>
<proteinExistence type="inferred from homology"/>
<keyword evidence="7 11" id="KW-1133">Transmembrane helix</keyword>
<feature type="domain" description="ABC transmembrane type-1" evidence="13">
    <location>
        <begin position="34"/>
        <end position="313"/>
    </location>
</feature>
<gene>
    <name evidence="14" type="ORF">HNR10_001599</name>
</gene>
<evidence type="ECO:0000256" key="10">
    <source>
        <dbReference type="SAM" id="MobiDB-lite"/>
    </source>
</evidence>
<sequence length="639" mass="66425">MSTDDVTAPSGKALPKAPLRRLWDYARPHWRVLAVGTVFSFLGGATSLAQPLMARYVIDALGAGEPILRPVLALTAVIIGGAVIGAFGAFLLERTGQGIVLDVRRNLVGSLVRLRVSEVDRLKPGDLVARLTADTTLLRSVATSGLTEIVSSSILLVGGVAIMVVLDWRLFLVTAAMIVVVGLLMGVVLPRIDAATQAAQAALGEMGSHLERVFGAFRTVKASSAEDAEIARLDLAAQESWRRGVAVAGWTAVSGTATWLAVNIAFLSILAIGGARVATGAMDVSSLIAFLLLLFYLMQPISSLTSSLTQLQTGLAAVRRIDEVADLEREDAGTGRVPTTATGAGGGGAGGADGSGMASGTGKPSDASAPRGHSDPHDPGGQADLSPTTPERPATVVFDDVAFRYRPELPPVHHGVSFSAEGAGLTALVGPSGAGKTTVFSLVERFYDATSGRVLLDGVDVRSWPLQALRAQIGYVEQDAPVLDGTLRENLLMAAPGASDDALADVVDRARLSDLVGRLPDGLDSAIGHRGVTISGGERQRVAIARALLRGPRLLLMDEATSQLDAANEGALKAVMLEAARRTNVIVVAHRLSTVTSADRIVVMDAGRVRAVGKHAELVADDALYRDLAAGQLLTSTTG</sequence>
<feature type="region of interest" description="Disordered" evidence="10">
    <location>
        <begin position="329"/>
        <end position="393"/>
    </location>
</feature>
<comment type="caution">
    <text evidence="14">The sequence shown here is derived from an EMBL/GenBank/DDBJ whole genome shotgun (WGS) entry which is preliminary data.</text>
</comment>
<keyword evidence="4 11" id="KW-0812">Transmembrane</keyword>
<dbReference type="PANTHER" id="PTHR43394:SF1">
    <property type="entry name" value="ATP-BINDING CASSETTE SUB-FAMILY B MEMBER 10, MITOCHONDRIAL"/>
    <property type="match status" value="1"/>
</dbReference>
<accession>A0A7Z0ELY1</accession>
<evidence type="ECO:0000256" key="11">
    <source>
        <dbReference type="SAM" id="Phobius"/>
    </source>
</evidence>
<evidence type="ECO:0000313" key="14">
    <source>
        <dbReference type="EMBL" id="NYJ33718.1"/>
    </source>
</evidence>
<dbReference type="PROSITE" id="PS00211">
    <property type="entry name" value="ABC_TRANSPORTER_1"/>
    <property type="match status" value="1"/>
</dbReference>
<evidence type="ECO:0000256" key="5">
    <source>
        <dbReference type="ARBA" id="ARBA00022741"/>
    </source>
</evidence>
<evidence type="ECO:0000256" key="2">
    <source>
        <dbReference type="ARBA" id="ARBA00022448"/>
    </source>
</evidence>
<dbReference type="GO" id="GO:0005524">
    <property type="term" value="F:ATP binding"/>
    <property type="evidence" value="ECO:0007669"/>
    <property type="project" value="UniProtKB-KW"/>
</dbReference>
<dbReference type="InterPro" id="IPR011527">
    <property type="entry name" value="ABC1_TM_dom"/>
</dbReference>
<evidence type="ECO:0000259" key="12">
    <source>
        <dbReference type="PROSITE" id="PS50893"/>
    </source>
</evidence>
<keyword evidence="5" id="KW-0547">Nucleotide-binding</keyword>
<feature type="transmembrane region" description="Helical" evidence="11">
    <location>
        <begin position="145"/>
        <end position="164"/>
    </location>
</feature>
<dbReference type="EMBL" id="JACCFS010000001">
    <property type="protein sequence ID" value="NYJ33718.1"/>
    <property type="molecule type" value="Genomic_DNA"/>
</dbReference>
<evidence type="ECO:0000313" key="15">
    <source>
        <dbReference type="Proteomes" id="UP000572051"/>
    </source>
</evidence>
<keyword evidence="15" id="KW-1185">Reference proteome</keyword>
<dbReference type="InterPro" id="IPR003593">
    <property type="entry name" value="AAA+_ATPase"/>
</dbReference>
<keyword evidence="2" id="KW-0813">Transport</keyword>
<dbReference type="InterPro" id="IPR036640">
    <property type="entry name" value="ABC1_TM_sf"/>
</dbReference>
<dbReference type="InterPro" id="IPR039421">
    <property type="entry name" value="Type_1_exporter"/>
</dbReference>
<feature type="domain" description="ABC transporter" evidence="12">
    <location>
        <begin position="396"/>
        <end position="631"/>
    </location>
</feature>
<protein>
    <submittedName>
        <fullName evidence="14">ATP-binding cassette subfamily B protein</fullName>
    </submittedName>
</protein>
<dbReference type="InterPro" id="IPR003439">
    <property type="entry name" value="ABC_transporter-like_ATP-bd"/>
</dbReference>
<evidence type="ECO:0000256" key="1">
    <source>
        <dbReference type="ARBA" id="ARBA00004651"/>
    </source>
</evidence>
<dbReference type="Pfam" id="PF00664">
    <property type="entry name" value="ABC_membrane"/>
    <property type="match status" value="1"/>
</dbReference>
<dbReference type="AlphaFoldDB" id="A0A7Z0ELY1"/>
<dbReference type="RefSeq" id="WP_218897661.1">
    <property type="nucleotide sequence ID" value="NZ_JACCFS010000001.1"/>
</dbReference>
<comment type="subcellular location">
    <subcellularLocation>
        <location evidence="1">Cell membrane</location>
        <topology evidence="1">Multi-pass membrane protein</topology>
    </subcellularLocation>
</comment>
<keyword evidence="8 11" id="KW-0472">Membrane</keyword>
<dbReference type="GO" id="GO:0005886">
    <property type="term" value="C:plasma membrane"/>
    <property type="evidence" value="ECO:0007669"/>
    <property type="project" value="UniProtKB-SubCell"/>
</dbReference>
<dbReference type="GO" id="GO:0015421">
    <property type="term" value="F:ABC-type oligopeptide transporter activity"/>
    <property type="evidence" value="ECO:0007669"/>
    <property type="project" value="TreeGrafter"/>
</dbReference>
<dbReference type="Gene3D" id="3.40.50.300">
    <property type="entry name" value="P-loop containing nucleotide triphosphate hydrolases"/>
    <property type="match status" value="1"/>
</dbReference>
<dbReference type="SUPFAM" id="SSF90123">
    <property type="entry name" value="ABC transporter transmembrane region"/>
    <property type="match status" value="1"/>
</dbReference>
<feature type="transmembrane region" description="Helical" evidence="11">
    <location>
        <begin position="278"/>
        <end position="298"/>
    </location>
</feature>
<dbReference type="InterPro" id="IPR027417">
    <property type="entry name" value="P-loop_NTPase"/>
</dbReference>
<evidence type="ECO:0000256" key="7">
    <source>
        <dbReference type="ARBA" id="ARBA00022989"/>
    </source>
</evidence>
<dbReference type="SUPFAM" id="SSF52540">
    <property type="entry name" value="P-loop containing nucleoside triphosphate hydrolases"/>
    <property type="match status" value="1"/>
</dbReference>
<feature type="transmembrane region" description="Helical" evidence="11">
    <location>
        <begin position="170"/>
        <end position="189"/>
    </location>
</feature>
<name>A0A7Z0ELY1_9ACTN</name>
<dbReference type="Gene3D" id="1.20.1560.10">
    <property type="entry name" value="ABC transporter type 1, transmembrane domain"/>
    <property type="match status" value="1"/>
</dbReference>
<reference evidence="14 15" key="1">
    <citation type="submission" date="2020-07" db="EMBL/GenBank/DDBJ databases">
        <title>Sequencing the genomes of 1000 actinobacteria strains.</title>
        <authorList>
            <person name="Klenk H.-P."/>
        </authorList>
    </citation>
    <scope>NUCLEOTIDE SEQUENCE [LARGE SCALE GENOMIC DNA]</scope>
    <source>
        <strain evidence="14 15">DSM 44442</strain>
    </source>
</reference>
<evidence type="ECO:0000256" key="6">
    <source>
        <dbReference type="ARBA" id="ARBA00022840"/>
    </source>
</evidence>
<evidence type="ECO:0000259" key="13">
    <source>
        <dbReference type="PROSITE" id="PS50929"/>
    </source>
</evidence>
<dbReference type="Proteomes" id="UP000572051">
    <property type="component" value="Unassembled WGS sequence"/>
</dbReference>
<comment type="similarity">
    <text evidence="9">Belongs to the ABC transporter superfamily. Lipid exporter (TC 3.A.1.106) family.</text>
</comment>
<feature type="transmembrane region" description="Helical" evidence="11">
    <location>
        <begin position="247"/>
        <end position="272"/>
    </location>
</feature>
<dbReference type="PROSITE" id="PS50893">
    <property type="entry name" value="ABC_TRANSPORTER_2"/>
    <property type="match status" value="1"/>
</dbReference>
<dbReference type="PANTHER" id="PTHR43394">
    <property type="entry name" value="ATP-DEPENDENT PERMEASE MDL1, MITOCHONDRIAL"/>
    <property type="match status" value="1"/>
</dbReference>
<keyword evidence="3" id="KW-1003">Cell membrane</keyword>
<keyword evidence="6 14" id="KW-0067">ATP-binding</keyword>
<dbReference type="SMART" id="SM00382">
    <property type="entry name" value="AAA"/>
    <property type="match status" value="1"/>
</dbReference>
<dbReference type="Pfam" id="PF00005">
    <property type="entry name" value="ABC_tran"/>
    <property type="match status" value="1"/>
</dbReference>